<protein>
    <recommendedName>
        <fullName evidence="7">TCP domain-containing protein</fullName>
    </recommendedName>
</protein>
<comment type="subcellular location">
    <subcellularLocation>
        <location evidence="1">Nucleus</location>
    </subcellularLocation>
</comment>
<organism evidence="8 9">
    <name type="scientific">Castilleja foliolosa</name>
    <dbReference type="NCBI Taxonomy" id="1961234"/>
    <lineage>
        <taxon>Eukaryota</taxon>
        <taxon>Viridiplantae</taxon>
        <taxon>Streptophyta</taxon>
        <taxon>Embryophyta</taxon>
        <taxon>Tracheophyta</taxon>
        <taxon>Spermatophyta</taxon>
        <taxon>Magnoliopsida</taxon>
        <taxon>eudicotyledons</taxon>
        <taxon>Gunneridae</taxon>
        <taxon>Pentapetalae</taxon>
        <taxon>asterids</taxon>
        <taxon>lamiids</taxon>
        <taxon>Lamiales</taxon>
        <taxon>Orobanchaceae</taxon>
        <taxon>Pedicularideae</taxon>
        <taxon>Castillejinae</taxon>
        <taxon>Castilleja</taxon>
    </lineage>
</organism>
<dbReference type="PANTHER" id="PTHR31072:SF268">
    <property type="entry name" value="TCP DOMAIN-CONTAINING PROTEIN"/>
    <property type="match status" value="1"/>
</dbReference>
<feature type="compositionally biased region" description="Basic and acidic residues" evidence="6">
    <location>
        <begin position="22"/>
        <end position="34"/>
    </location>
</feature>
<comment type="caution">
    <text evidence="8">The sequence shown here is derived from an EMBL/GenBank/DDBJ whole genome shotgun (WGS) entry which is preliminary data.</text>
</comment>
<evidence type="ECO:0000256" key="4">
    <source>
        <dbReference type="ARBA" id="ARBA00023163"/>
    </source>
</evidence>
<accession>A0ABD3DEE4</accession>
<sequence length="235" mass="26548">MSRFSAVKLNCINEETTNSTTRNDDLRTKQEIDNLPKNTSSSTSSRFNKNPRIVRVSRNFGGKDRHSKVCTVRGLRDRRIRLSVPTAIQLYDLQDRLGLSQPSKVIDWLLDIAKDDIDELPPLPFIPGLITNNDQDQSNFGSVQSFFPLANIDQLPMVPNLLPYSNNNNNNYLFNNWDPSNLSLSQFGGGFGSIPLSSSQMYPGPPTIFPPFSAYNASTNLESDHLRQFDFMRDN</sequence>
<dbReference type="GO" id="GO:0003677">
    <property type="term" value="F:DNA binding"/>
    <property type="evidence" value="ECO:0007669"/>
    <property type="project" value="UniProtKB-KW"/>
</dbReference>
<feature type="domain" description="TCP" evidence="7">
    <location>
        <begin position="62"/>
        <end position="120"/>
    </location>
</feature>
<dbReference type="GO" id="GO:0005634">
    <property type="term" value="C:nucleus"/>
    <property type="evidence" value="ECO:0007669"/>
    <property type="project" value="UniProtKB-SubCell"/>
</dbReference>
<dbReference type="Proteomes" id="UP001632038">
    <property type="component" value="Unassembled WGS sequence"/>
</dbReference>
<evidence type="ECO:0000313" key="8">
    <source>
        <dbReference type="EMBL" id="KAL3640503.1"/>
    </source>
</evidence>
<evidence type="ECO:0000256" key="3">
    <source>
        <dbReference type="ARBA" id="ARBA00023125"/>
    </source>
</evidence>
<proteinExistence type="predicted"/>
<dbReference type="InterPro" id="IPR017887">
    <property type="entry name" value="TF_TCP_subgr"/>
</dbReference>
<evidence type="ECO:0000256" key="6">
    <source>
        <dbReference type="SAM" id="MobiDB-lite"/>
    </source>
</evidence>
<dbReference type="PROSITE" id="PS51369">
    <property type="entry name" value="TCP"/>
    <property type="match status" value="1"/>
</dbReference>
<name>A0ABD3DEE4_9LAMI</name>
<keyword evidence="2" id="KW-0805">Transcription regulation</keyword>
<dbReference type="InterPro" id="IPR005333">
    <property type="entry name" value="Transcription_factor_TCP"/>
</dbReference>
<dbReference type="Pfam" id="PF03634">
    <property type="entry name" value="TCP"/>
    <property type="match status" value="1"/>
</dbReference>
<evidence type="ECO:0000313" key="9">
    <source>
        <dbReference type="Proteomes" id="UP001632038"/>
    </source>
</evidence>
<reference evidence="9" key="1">
    <citation type="journal article" date="2024" name="IScience">
        <title>Strigolactones Initiate the Formation of Haustorium-like Structures in Castilleja.</title>
        <authorList>
            <person name="Buerger M."/>
            <person name="Peterson D."/>
            <person name="Chory J."/>
        </authorList>
    </citation>
    <scope>NUCLEOTIDE SEQUENCE [LARGE SCALE GENOMIC DNA]</scope>
</reference>
<dbReference type="AlphaFoldDB" id="A0ABD3DEE4"/>
<dbReference type="EMBL" id="JAVIJP010000017">
    <property type="protein sequence ID" value="KAL3640503.1"/>
    <property type="molecule type" value="Genomic_DNA"/>
</dbReference>
<evidence type="ECO:0000256" key="5">
    <source>
        <dbReference type="ARBA" id="ARBA00023242"/>
    </source>
</evidence>
<evidence type="ECO:0000256" key="1">
    <source>
        <dbReference type="ARBA" id="ARBA00004123"/>
    </source>
</evidence>
<feature type="region of interest" description="Disordered" evidence="6">
    <location>
        <begin position="17"/>
        <end position="48"/>
    </location>
</feature>
<dbReference type="PANTHER" id="PTHR31072">
    <property type="entry name" value="TRANSCRIPTION FACTOR TCP4-RELATED"/>
    <property type="match status" value="1"/>
</dbReference>
<feature type="compositionally biased region" description="Polar residues" evidence="6">
    <location>
        <begin position="36"/>
        <end position="48"/>
    </location>
</feature>
<evidence type="ECO:0000259" key="7">
    <source>
        <dbReference type="PROSITE" id="PS51369"/>
    </source>
</evidence>
<evidence type="ECO:0000256" key="2">
    <source>
        <dbReference type="ARBA" id="ARBA00023015"/>
    </source>
</evidence>
<keyword evidence="4" id="KW-0804">Transcription</keyword>
<keyword evidence="9" id="KW-1185">Reference proteome</keyword>
<gene>
    <name evidence="8" type="ORF">CASFOL_015471</name>
</gene>
<keyword evidence="3" id="KW-0238">DNA-binding</keyword>
<keyword evidence="5" id="KW-0539">Nucleus</keyword>